<comment type="caution">
    <text evidence="3">The sequence shown here is derived from an EMBL/GenBank/DDBJ whole genome shotgun (WGS) entry which is preliminary data.</text>
</comment>
<evidence type="ECO:0000313" key="3">
    <source>
        <dbReference type="EMBL" id="GMN42636.1"/>
    </source>
</evidence>
<evidence type="ECO:0000256" key="1">
    <source>
        <dbReference type="SAM" id="MobiDB-lite"/>
    </source>
</evidence>
<keyword evidence="4" id="KW-1185">Reference proteome</keyword>
<evidence type="ECO:0000313" key="4">
    <source>
        <dbReference type="Proteomes" id="UP001187192"/>
    </source>
</evidence>
<dbReference type="PANTHER" id="PTHR32035:SF11">
    <property type="entry name" value="SMALL RIBOSOMAL SUBUNIT PROTEIN MS38"/>
    <property type="match status" value="1"/>
</dbReference>
<organism evidence="3 4">
    <name type="scientific">Ficus carica</name>
    <name type="common">Common fig</name>
    <dbReference type="NCBI Taxonomy" id="3494"/>
    <lineage>
        <taxon>Eukaryota</taxon>
        <taxon>Viridiplantae</taxon>
        <taxon>Streptophyta</taxon>
        <taxon>Embryophyta</taxon>
        <taxon>Tracheophyta</taxon>
        <taxon>Spermatophyta</taxon>
        <taxon>Magnoliopsida</taxon>
        <taxon>eudicotyledons</taxon>
        <taxon>Gunneridae</taxon>
        <taxon>Pentapetalae</taxon>
        <taxon>rosids</taxon>
        <taxon>fabids</taxon>
        <taxon>Rosales</taxon>
        <taxon>Moraceae</taxon>
        <taxon>Ficeae</taxon>
        <taxon>Ficus</taxon>
    </lineage>
</organism>
<reference evidence="3" key="1">
    <citation type="submission" date="2023-07" db="EMBL/GenBank/DDBJ databases">
        <title>draft genome sequence of fig (Ficus carica).</title>
        <authorList>
            <person name="Takahashi T."/>
            <person name="Nishimura K."/>
        </authorList>
    </citation>
    <scope>NUCLEOTIDE SEQUENCE</scope>
</reference>
<dbReference type="SMART" id="SM01155">
    <property type="entry name" value="DUF1713"/>
    <property type="match status" value="1"/>
</dbReference>
<protein>
    <recommendedName>
        <fullName evidence="2">Ribosomal protein mS38 C-terminal domain-containing protein</fullName>
    </recommendedName>
</protein>
<dbReference type="EMBL" id="BTGU01000014">
    <property type="protein sequence ID" value="GMN42636.1"/>
    <property type="molecule type" value="Genomic_DNA"/>
</dbReference>
<sequence>MASTIEKLLRKSPQTRLFSALHRQSEPNITLPLTFQQPHNIETKPDPHLGHIPILKPFLGAEKPEKLSPFSQIYPSFPFGFCLNPVPVSGSVPSEAEDVAVDDSREVWADSTKKKRKRKMNKHKYKKLRKRLQRQT</sequence>
<dbReference type="PANTHER" id="PTHR32035">
    <property type="entry name" value="AURORA KINASE A-INTERACTING PROTEIN"/>
    <property type="match status" value="1"/>
</dbReference>
<dbReference type="Proteomes" id="UP001187192">
    <property type="component" value="Unassembled WGS sequence"/>
</dbReference>
<evidence type="ECO:0000259" key="2">
    <source>
        <dbReference type="SMART" id="SM01155"/>
    </source>
</evidence>
<proteinExistence type="predicted"/>
<dbReference type="Pfam" id="PF08213">
    <property type="entry name" value="COX24_C"/>
    <property type="match status" value="1"/>
</dbReference>
<name>A0AA88AMH3_FICCA</name>
<dbReference type="AlphaFoldDB" id="A0AA88AMH3"/>
<gene>
    <name evidence="3" type="ORF">TIFTF001_011843</name>
</gene>
<feature type="compositionally biased region" description="Basic and acidic residues" evidence="1">
    <location>
        <begin position="103"/>
        <end position="112"/>
    </location>
</feature>
<feature type="region of interest" description="Disordered" evidence="1">
    <location>
        <begin position="103"/>
        <end position="136"/>
    </location>
</feature>
<feature type="domain" description="Ribosomal protein mS38 C-terminal" evidence="2">
    <location>
        <begin position="108"/>
        <end position="135"/>
    </location>
</feature>
<feature type="compositionally biased region" description="Basic residues" evidence="1">
    <location>
        <begin position="113"/>
        <end position="136"/>
    </location>
</feature>
<dbReference type="InterPro" id="IPR013177">
    <property type="entry name" value="Ribosomal_mS38_C"/>
</dbReference>
<accession>A0AA88AMH3</accession>